<protein>
    <recommendedName>
        <fullName evidence="2">histidine kinase</fullName>
        <ecNumber evidence="2">2.7.13.3</ecNumber>
    </recommendedName>
</protein>
<keyword evidence="5" id="KW-0418">Kinase</keyword>
<evidence type="ECO:0000256" key="3">
    <source>
        <dbReference type="ARBA" id="ARBA00022553"/>
    </source>
</evidence>
<dbReference type="AlphaFoldDB" id="A0A2M8D5V6"/>
<keyword evidence="6" id="KW-1133">Transmembrane helix</keyword>
<evidence type="ECO:0000256" key="1">
    <source>
        <dbReference type="ARBA" id="ARBA00000085"/>
    </source>
</evidence>
<accession>A0A2M8D5V6</accession>
<keyword evidence="3" id="KW-0597">Phosphoprotein</keyword>
<dbReference type="SMART" id="SM00387">
    <property type="entry name" value="HATPase_c"/>
    <property type="match status" value="1"/>
</dbReference>
<dbReference type="CDD" id="cd00082">
    <property type="entry name" value="HisKA"/>
    <property type="match status" value="1"/>
</dbReference>
<dbReference type="CDD" id="cd00075">
    <property type="entry name" value="HATPase"/>
    <property type="match status" value="1"/>
</dbReference>
<dbReference type="SMART" id="SM00388">
    <property type="entry name" value="HisKA"/>
    <property type="match status" value="1"/>
</dbReference>
<dbReference type="Pfam" id="PF00512">
    <property type="entry name" value="HisKA"/>
    <property type="match status" value="1"/>
</dbReference>
<dbReference type="PROSITE" id="PS51257">
    <property type="entry name" value="PROKAR_LIPOPROTEIN"/>
    <property type="match status" value="1"/>
</dbReference>
<dbReference type="SUPFAM" id="SSF47384">
    <property type="entry name" value="Homodimeric domain of signal transducing histidine kinase"/>
    <property type="match status" value="1"/>
</dbReference>
<feature type="transmembrane region" description="Helical" evidence="6">
    <location>
        <begin position="55"/>
        <end position="80"/>
    </location>
</feature>
<dbReference type="InterPro" id="IPR003661">
    <property type="entry name" value="HisK_dim/P_dom"/>
</dbReference>
<dbReference type="EMBL" id="PFTM01000065">
    <property type="protein sequence ID" value="PJB82082.1"/>
    <property type="molecule type" value="Genomic_DNA"/>
</dbReference>
<feature type="transmembrane region" description="Helical" evidence="6">
    <location>
        <begin position="86"/>
        <end position="107"/>
    </location>
</feature>
<comment type="caution">
    <text evidence="8">The sequence shown here is derived from an EMBL/GenBank/DDBJ whole genome shotgun (WGS) entry which is preliminary data.</text>
</comment>
<dbReference type="InterPro" id="IPR036097">
    <property type="entry name" value="HisK_dim/P_sf"/>
</dbReference>
<dbReference type="FunFam" id="3.30.565.10:FF:000006">
    <property type="entry name" value="Sensor histidine kinase WalK"/>
    <property type="match status" value="1"/>
</dbReference>
<dbReference type="InterPro" id="IPR036890">
    <property type="entry name" value="HATPase_C_sf"/>
</dbReference>
<evidence type="ECO:0000313" key="8">
    <source>
        <dbReference type="EMBL" id="PJB82082.1"/>
    </source>
</evidence>
<keyword evidence="6" id="KW-0472">Membrane</keyword>
<dbReference type="Gene3D" id="1.10.287.130">
    <property type="match status" value="1"/>
</dbReference>
<evidence type="ECO:0000256" key="2">
    <source>
        <dbReference type="ARBA" id="ARBA00012438"/>
    </source>
</evidence>
<dbReference type="Proteomes" id="UP000229236">
    <property type="component" value="Unassembled WGS sequence"/>
</dbReference>
<sequence>MSLRQSKHTTREDTRLTSLIHTPNLWTISSCGLNRHMFEKFLKTRKSTPPSFGRAINGILAVIMLSTVVALIGIAANFVFLNVHGTMIFVIPVILGVILFMIGILVARKLRNIEKVKDEFVTIAAHRFRTPLTRLQWVLSDLSTHVSDEEGMRSITLLKETLVDLTGVVNRLLDVAESDQFSSYYDYIFEHARLEPLVRQAVLDYGVGAANKRIVVSLSVGEDIPKVFIDQERIKTAIFMLLENAIVYTRENGAIEVELRRKGKNIIFSVHDNGIGIAKEAAPYIFSKFFRAREAISMDTDRAGLGLSLVKDIVEKHNGKVGFESAGRGQGSTFWFSLPIT</sequence>
<feature type="domain" description="Histidine kinase" evidence="7">
    <location>
        <begin position="123"/>
        <end position="341"/>
    </location>
</feature>
<dbReference type="InterPro" id="IPR004358">
    <property type="entry name" value="Sig_transdc_His_kin-like_C"/>
</dbReference>
<evidence type="ECO:0000313" key="9">
    <source>
        <dbReference type="Proteomes" id="UP000229236"/>
    </source>
</evidence>
<dbReference type="PRINTS" id="PR00344">
    <property type="entry name" value="BCTRLSENSOR"/>
</dbReference>
<dbReference type="EC" id="2.7.13.3" evidence="2"/>
<keyword evidence="6" id="KW-0812">Transmembrane</keyword>
<dbReference type="GO" id="GO:0000155">
    <property type="term" value="F:phosphorelay sensor kinase activity"/>
    <property type="evidence" value="ECO:0007669"/>
    <property type="project" value="InterPro"/>
</dbReference>
<organism evidence="8 9">
    <name type="scientific">Candidatus Yonathbacteria bacterium CG_4_9_14_0_8_um_filter_46_47</name>
    <dbReference type="NCBI Taxonomy" id="1975106"/>
    <lineage>
        <taxon>Bacteria</taxon>
        <taxon>Candidatus Yonathiibacteriota</taxon>
    </lineage>
</organism>
<comment type="catalytic activity">
    <reaction evidence="1">
        <text>ATP + protein L-histidine = ADP + protein N-phospho-L-histidine.</text>
        <dbReference type="EC" id="2.7.13.3"/>
    </reaction>
</comment>
<dbReference type="InterPro" id="IPR005467">
    <property type="entry name" value="His_kinase_dom"/>
</dbReference>
<keyword evidence="4" id="KW-0808">Transferase</keyword>
<gene>
    <name evidence="8" type="ORF">CO088_03990</name>
</gene>
<dbReference type="PANTHER" id="PTHR43547:SF2">
    <property type="entry name" value="HYBRID SIGNAL TRANSDUCTION HISTIDINE KINASE C"/>
    <property type="match status" value="1"/>
</dbReference>
<dbReference type="PANTHER" id="PTHR43547">
    <property type="entry name" value="TWO-COMPONENT HISTIDINE KINASE"/>
    <property type="match status" value="1"/>
</dbReference>
<name>A0A2M8D5V6_9BACT</name>
<dbReference type="PROSITE" id="PS50109">
    <property type="entry name" value="HIS_KIN"/>
    <property type="match status" value="1"/>
</dbReference>
<proteinExistence type="predicted"/>
<reference evidence="9" key="1">
    <citation type="submission" date="2017-09" db="EMBL/GenBank/DDBJ databases">
        <title>Depth-based differentiation of microbial function through sediment-hosted aquifers and enrichment of novel symbionts in the deep terrestrial subsurface.</title>
        <authorList>
            <person name="Probst A.J."/>
            <person name="Ladd B."/>
            <person name="Jarett J.K."/>
            <person name="Geller-Mcgrath D.E."/>
            <person name="Sieber C.M.K."/>
            <person name="Emerson J.B."/>
            <person name="Anantharaman K."/>
            <person name="Thomas B.C."/>
            <person name="Malmstrom R."/>
            <person name="Stieglmeier M."/>
            <person name="Klingl A."/>
            <person name="Woyke T."/>
            <person name="Ryan C.M."/>
            <person name="Banfield J.F."/>
        </authorList>
    </citation>
    <scope>NUCLEOTIDE SEQUENCE [LARGE SCALE GENOMIC DNA]</scope>
</reference>
<dbReference type="Gene3D" id="3.30.565.10">
    <property type="entry name" value="Histidine kinase-like ATPase, C-terminal domain"/>
    <property type="match status" value="1"/>
</dbReference>
<dbReference type="SUPFAM" id="SSF55874">
    <property type="entry name" value="ATPase domain of HSP90 chaperone/DNA topoisomerase II/histidine kinase"/>
    <property type="match status" value="1"/>
</dbReference>
<evidence type="ECO:0000256" key="6">
    <source>
        <dbReference type="SAM" id="Phobius"/>
    </source>
</evidence>
<evidence type="ECO:0000256" key="5">
    <source>
        <dbReference type="ARBA" id="ARBA00022777"/>
    </source>
</evidence>
<evidence type="ECO:0000256" key="4">
    <source>
        <dbReference type="ARBA" id="ARBA00022679"/>
    </source>
</evidence>
<dbReference type="Pfam" id="PF02518">
    <property type="entry name" value="HATPase_c"/>
    <property type="match status" value="1"/>
</dbReference>
<dbReference type="InterPro" id="IPR003594">
    <property type="entry name" value="HATPase_dom"/>
</dbReference>
<evidence type="ECO:0000259" key="7">
    <source>
        <dbReference type="PROSITE" id="PS50109"/>
    </source>
</evidence>